<feature type="region of interest" description="Disordered" evidence="1">
    <location>
        <begin position="1"/>
        <end position="26"/>
    </location>
</feature>
<accession>A0A2W5T3R4</accession>
<evidence type="ECO:0000313" key="2">
    <source>
        <dbReference type="EMBL" id="PZR08667.1"/>
    </source>
</evidence>
<proteinExistence type="predicted"/>
<feature type="compositionally biased region" description="Basic and acidic residues" evidence="1">
    <location>
        <begin position="14"/>
        <end position="26"/>
    </location>
</feature>
<evidence type="ECO:0000313" key="3">
    <source>
        <dbReference type="Proteomes" id="UP000249061"/>
    </source>
</evidence>
<dbReference type="Proteomes" id="UP000249061">
    <property type="component" value="Unassembled WGS sequence"/>
</dbReference>
<reference evidence="2 3" key="1">
    <citation type="submission" date="2017-08" db="EMBL/GenBank/DDBJ databases">
        <title>Infants hospitalized years apart are colonized by the same room-sourced microbial strains.</title>
        <authorList>
            <person name="Brooks B."/>
            <person name="Olm M.R."/>
            <person name="Firek B.A."/>
            <person name="Baker R."/>
            <person name="Thomas B.C."/>
            <person name="Morowitz M.J."/>
            <person name="Banfield J.F."/>
        </authorList>
    </citation>
    <scope>NUCLEOTIDE SEQUENCE [LARGE SCALE GENOMIC DNA]</scope>
    <source>
        <strain evidence="2">S2_003_000_R2_14</strain>
    </source>
</reference>
<gene>
    <name evidence="2" type="ORF">DI536_24515</name>
</gene>
<evidence type="ECO:0000256" key="1">
    <source>
        <dbReference type="SAM" id="MobiDB-lite"/>
    </source>
</evidence>
<dbReference type="EMBL" id="QFQP01000024">
    <property type="protein sequence ID" value="PZR08667.1"/>
    <property type="molecule type" value="Genomic_DNA"/>
</dbReference>
<feature type="region of interest" description="Disordered" evidence="1">
    <location>
        <begin position="64"/>
        <end position="90"/>
    </location>
</feature>
<protein>
    <submittedName>
        <fullName evidence="2">Uncharacterized protein</fullName>
    </submittedName>
</protein>
<dbReference type="AlphaFoldDB" id="A0A2W5T3R4"/>
<comment type="caution">
    <text evidence="2">The sequence shown here is derived from an EMBL/GenBank/DDBJ whole genome shotgun (WGS) entry which is preliminary data.</text>
</comment>
<organism evidence="2 3">
    <name type="scientific">Archangium gephyra</name>
    <dbReference type="NCBI Taxonomy" id="48"/>
    <lineage>
        <taxon>Bacteria</taxon>
        <taxon>Pseudomonadati</taxon>
        <taxon>Myxococcota</taxon>
        <taxon>Myxococcia</taxon>
        <taxon>Myxococcales</taxon>
        <taxon>Cystobacterineae</taxon>
        <taxon>Archangiaceae</taxon>
        <taxon>Archangium</taxon>
    </lineage>
</organism>
<sequence length="90" mass="10220">MRFEQARAKRHGKERTEVDPGERRFDENGAFAGGALLTYDEQKPASRVLIIRAHDRFQTALKVKVSPTQRVRRCRQSPAPPTTASSTARR</sequence>
<name>A0A2W5T3R4_9BACT</name>